<organism evidence="5 6">
    <name type="scientific">Trypanosoma cruzi</name>
    <dbReference type="NCBI Taxonomy" id="5693"/>
    <lineage>
        <taxon>Eukaryota</taxon>
        <taxon>Discoba</taxon>
        <taxon>Euglenozoa</taxon>
        <taxon>Kinetoplastea</taxon>
        <taxon>Metakinetoplastina</taxon>
        <taxon>Trypanosomatida</taxon>
        <taxon>Trypanosomatidae</taxon>
        <taxon>Trypanosoma</taxon>
        <taxon>Schizotrypanum</taxon>
    </lineage>
</organism>
<accession>A0A7J6YGV3</accession>
<dbReference type="VEuPathDB" id="TriTrypDB:BCY84_12562"/>
<dbReference type="AlphaFoldDB" id="A0A7J6YGV3"/>
<dbReference type="EMBL" id="JABDHM010000004">
    <property type="protein sequence ID" value="KAF5225994.1"/>
    <property type="molecule type" value="Genomic_DNA"/>
</dbReference>
<dbReference type="PANTHER" id="PTHR12561">
    <property type="entry name" value="LIPOATE-PROTEIN LIGASE"/>
    <property type="match status" value="1"/>
</dbReference>
<keyword evidence="3" id="KW-0812">Transmembrane</keyword>
<dbReference type="GO" id="GO:0017118">
    <property type="term" value="F:lipoyltransferase activity"/>
    <property type="evidence" value="ECO:0007669"/>
    <property type="project" value="TreeGrafter"/>
</dbReference>
<dbReference type="SUPFAM" id="SSF55681">
    <property type="entry name" value="Class II aaRS and biotin synthetases"/>
    <property type="match status" value="1"/>
</dbReference>
<comment type="similarity">
    <text evidence="2">Belongs to the LplA family.</text>
</comment>
<feature type="transmembrane region" description="Helical" evidence="3">
    <location>
        <begin position="53"/>
        <end position="73"/>
    </location>
</feature>
<gene>
    <name evidence="5" type="ORF">ECC02_000923</name>
</gene>
<feature type="domain" description="BPL/LPL catalytic" evidence="4">
    <location>
        <begin position="204"/>
        <end position="374"/>
    </location>
</feature>
<evidence type="ECO:0000256" key="3">
    <source>
        <dbReference type="SAM" id="Phobius"/>
    </source>
</evidence>
<dbReference type="CDD" id="cd16443">
    <property type="entry name" value="LplA"/>
    <property type="match status" value="1"/>
</dbReference>
<sequence>MSNVPPVCACLYVVFLNPFFFFFFCYLACQYCEMYMGAMREEEGREEQPESGETVCCVCFAFCFFAVAVLLAFSPPLFGFVMEYIYIFLLFCFYFFFSSLFLGVCSAKVSCSPFFFPRDRSRGGWSGVGGKRRRARHLDMVRRMGWCLCPTTTLFSFLTRHANATHLERQLTEARASVALLSNSRCIFENLAVEEALLRGVILPPGQQLLFSYVNRPCVVIGRNQNYLQEVAVSAARRDGVTVARRSSGGGAVYHDTGNVCFSFFTHRSAYHPERTIEIIRLFLCCAFDICPERLTTTFRHDLFLDGKKITGSAMRVQRDIACHHCTLLVTSCRERLSAYLQPEGQYVFFTTSSIGSVRSSVTTLQMAGVLPGGYCNDENIDGEDVVHYTQRSLADFFVRHVGVITAHSTPWGIDPSILLSKRNEETKGSEEKTLNPSNESVFLLDVVGALRENTRIVDGEGRRPAAGSSKTVLEEVDRLRSADWMFSMPKFKTCVAVTEKDLLAWENDTIGRSCVPPGVVTYLMQGRTRFDITTVVESRHITKLTACWAENAAGDVDEMWCAAILRALLEGVRVDDPTVDLSEENAVLVAALQLECRSLMDGMPLSPREENIACDENGSGSLDEQSALLLFMRAVLCVWRVKNVFIPVIAQ</sequence>
<reference evidence="5 6" key="1">
    <citation type="journal article" date="2019" name="Genome Biol. Evol.">
        <title>Nanopore Sequencing Significantly Improves Genome Assembly of the Protozoan Parasite Trypanosoma cruzi.</title>
        <authorList>
            <person name="Diaz-Viraque F."/>
            <person name="Pita S."/>
            <person name="Greif G."/>
            <person name="de Souza R.C.M."/>
            <person name="Iraola G."/>
            <person name="Robello C."/>
        </authorList>
    </citation>
    <scope>NUCLEOTIDE SEQUENCE [LARGE SCALE GENOMIC DNA]</scope>
    <source>
        <strain evidence="5 6">Berenice</strain>
    </source>
</reference>
<evidence type="ECO:0000313" key="6">
    <source>
        <dbReference type="Proteomes" id="UP000583944"/>
    </source>
</evidence>
<keyword evidence="3" id="KW-0472">Membrane</keyword>
<dbReference type="GO" id="GO:0009249">
    <property type="term" value="P:protein lipoylation"/>
    <property type="evidence" value="ECO:0007669"/>
    <property type="project" value="InterPro"/>
</dbReference>
<dbReference type="InterPro" id="IPR004562">
    <property type="entry name" value="LipoylTrfase_LipoateP_Ligase"/>
</dbReference>
<dbReference type="InterPro" id="IPR045864">
    <property type="entry name" value="aa-tRNA-synth_II/BPL/LPL"/>
</dbReference>
<proteinExistence type="inferred from homology"/>
<feature type="transmembrane region" description="Helical" evidence="3">
    <location>
        <begin position="85"/>
        <end position="105"/>
    </location>
</feature>
<comment type="pathway">
    <text evidence="1">Protein modification; protein lipoylation via exogenous pathway; protein N(6)-(lipoyl)lysine from lipoate: step 2/2.</text>
</comment>
<protein>
    <recommendedName>
        <fullName evidence="4">BPL/LPL catalytic domain-containing protein</fullName>
    </recommendedName>
</protein>
<keyword evidence="3" id="KW-1133">Transmembrane helix</keyword>
<evidence type="ECO:0000259" key="4">
    <source>
        <dbReference type="PROSITE" id="PS51733"/>
    </source>
</evidence>
<feature type="transmembrane region" description="Helical" evidence="3">
    <location>
        <begin position="12"/>
        <end position="32"/>
    </location>
</feature>
<dbReference type="PROSITE" id="PS51733">
    <property type="entry name" value="BPL_LPL_CATALYTIC"/>
    <property type="match status" value="1"/>
</dbReference>
<dbReference type="VEuPathDB" id="TriTrypDB:ECC02_000923"/>
<dbReference type="UniPathway" id="UPA00537">
    <property type="reaction ID" value="UER00595"/>
</dbReference>
<dbReference type="Gene3D" id="3.30.930.10">
    <property type="entry name" value="Bira Bifunctional Protein, Domain 2"/>
    <property type="match status" value="1"/>
</dbReference>
<evidence type="ECO:0000256" key="2">
    <source>
        <dbReference type="ARBA" id="ARBA00008242"/>
    </source>
</evidence>
<comment type="caution">
    <text evidence="5">The sequence shown here is derived from an EMBL/GenBank/DDBJ whole genome shotgun (WGS) entry which is preliminary data.</text>
</comment>
<name>A0A7J6YGV3_TRYCR</name>
<dbReference type="PANTHER" id="PTHR12561:SF3">
    <property type="entry name" value="LIPOYLTRANSFERASE 1, MITOCHONDRIAL"/>
    <property type="match status" value="1"/>
</dbReference>
<evidence type="ECO:0000313" key="5">
    <source>
        <dbReference type="EMBL" id="KAF5225994.1"/>
    </source>
</evidence>
<evidence type="ECO:0000256" key="1">
    <source>
        <dbReference type="ARBA" id="ARBA00005085"/>
    </source>
</evidence>
<dbReference type="Proteomes" id="UP000583944">
    <property type="component" value="Unassembled WGS sequence"/>
</dbReference>
<dbReference type="GO" id="GO:0005737">
    <property type="term" value="C:cytoplasm"/>
    <property type="evidence" value="ECO:0007669"/>
    <property type="project" value="TreeGrafter"/>
</dbReference>
<dbReference type="InterPro" id="IPR004143">
    <property type="entry name" value="BPL_LPL_catalytic"/>
</dbReference>
<dbReference type="Pfam" id="PF21948">
    <property type="entry name" value="LplA-B_cat"/>
    <property type="match status" value="1"/>
</dbReference>